<sequence length="636" mass="71415">MERPGLQRAENIVHVMLVGNKKSLARFHSARLALFVCGGISLVNSSRGLVAGRGHLNSDLDTSRHAGSPASLQELYLTVVSTPTDDLSASRNTRSRFELGSGVVGPFQRSSPQRCSWGGEQDSGVEPLEEYCDATAHFLGFASEQDPHLLSTFRSNILNETSYVDAKIRQVFAGNDDLGQPPIHFSIIRNRFPEPDQRVKRQASDLIETHVGNHGDALVRLFFRFVHPTFPILSKRHFLEAYRTAKLGISTALRGVVYGLATVFWQQDETLRCLDPIDQGKLFELAHLSLNRELDSPKLSTLQAALLILHELPQATGTLESPRIWAMSSQAVSCAQSLGLYRDPSRWQIPRWEKCLRKKLWWAVYLTDKFSSIGHGNPSHIADDGFDTPALEMADLACDEDISASDCLLPEEQTHFDIQNASHFLEMIRLSQQLSHILERFYSIKCVSSDYLHETRGDALRSCLAQLEAWYALLPQCLTMDYAKNQGVPNMHGSLHLAYFAVKTLVFRALMFPATPASKANPCSELRQNLPEALSQSRAFINYVAQIRAGDTEMFWGRHARSNLLLAGNFLVYLFLLAVEEVHVKNAYDLLESYHNSLCYLVKVSDSKTMGLIRPAVLRSESFFQQAPWILRHGFI</sequence>
<name>A0A178ZWJ0_9EURO</name>
<reference evidence="3 4" key="1">
    <citation type="submission" date="2016-04" db="EMBL/GenBank/DDBJ databases">
        <title>Draft genome of Fonsecaea erecta CBS 125763.</title>
        <authorList>
            <person name="Weiss V.A."/>
            <person name="Vicente V.A."/>
            <person name="Raittz R.T."/>
            <person name="Moreno L.F."/>
            <person name="De Souza E.M."/>
            <person name="Pedrosa F.O."/>
            <person name="Steffens M.B."/>
            <person name="Faoro H."/>
            <person name="Tadra-Sfeir M.Z."/>
            <person name="Najafzadeh M.J."/>
            <person name="Felipe M.S."/>
            <person name="Teixeira M."/>
            <person name="Sun J."/>
            <person name="Xi L."/>
            <person name="Gomes R."/>
            <person name="De Azevedo C.M."/>
            <person name="Salgado C.G."/>
            <person name="Da Silva M.B."/>
            <person name="Nascimento M.F."/>
            <person name="Queiroz-Telles F."/>
            <person name="Attili D.S."/>
            <person name="Gorbushina A."/>
        </authorList>
    </citation>
    <scope>NUCLEOTIDE SEQUENCE [LARGE SCALE GENOMIC DNA]</scope>
    <source>
        <strain evidence="3 4">CBS 125763</strain>
    </source>
</reference>
<keyword evidence="1" id="KW-0539">Nucleus</keyword>
<dbReference type="CDD" id="cd12148">
    <property type="entry name" value="fungal_TF_MHR"/>
    <property type="match status" value="1"/>
</dbReference>
<dbReference type="GO" id="GO:0008270">
    <property type="term" value="F:zinc ion binding"/>
    <property type="evidence" value="ECO:0007669"/>
    <property type="project" value="InterPro"/>
</dbReference>
<dbReference type="SMART" id="SM00906">
    <property type="entry name" value="Fungal_trans"/>
    <property type="match status" value="1"/>
</dbReference>
<dbReference type="GO" id="GO:0003677">
    <property type="term" value="F:DNA binding"/>
    <property type="evidence" value="ECO:0007669"/>
    <property type="project" value="InterPro"/>
</dbReference>
<dbReference type="Proteomes" id="UP000078343">
    <property type="component" value="Unassembled WGS sequence"/>
</dbReference>
<evidence type="ECO:0000259" key="2">
    <source>
        <dbReference type="SMART" id="SM00906"/>
    </source>
</evidence>
<feature type="domain" description="Xylanolytic transcriptional activator regulatory" evidence="2">
    <location>
        <begin position="324"/>
        <end position="397"/>
    </location>
</feature>
<accession>A0A178ZWJ0</accession>
<proteinExistence type="predicted"/>
<dbReference type="GeneID" id="30007173"/>
<dbReference type="PANTHER" id="PTHR31668:SF23">
    <property type="entry name" value="ZN(II)2CYS6 TRANSCRIPTION FACTOR (EUROFUNG)"/>
    <property type="match status" value="1"/>
</dbReference>
<evidence type="ECO:0000313" key="4">
    <source>
        <dbReference type="Proteomes" id="UP000078343"/>
    </source>
</evidence>
<dbReference type="GO" id="GO:0006351">
    <property type="term" value="P:DNA-templated transcription"/>
    <property type="evidence" value="ECO:0007669"/>
    <property type="project" value="InterPro"/>
</dbReference>
<dbReference type="EMBL" id="LVYI01000002">
    <property type="protein sequence ID" value="OAP63776.1"/>
    <property type="molecule type" value="Genomic_DNA"/>
</dbReference>
<dbReference type="Pfam" id="PF04082">
    <property type="entry name" value="Fungal_trans"/>
    <property type="match status" value="1"/>
</dbReference>
<dbReference type="InterPro" id="IPR007219">
    <property type="entry name" value="XnlR_reg_dom"/>
</dbReference>
<dbReference type="PANTHER" id="PTHR31668">
    <property type="entry name" value="GLUCOSE TRANSPORT TRANSCRIPTION REGULATOR RGT1-RELATED-RELATED"/>
    <property type="match status" value="1"/>
</dbReference>
<dbReference type="RefSeq" id="XP_018697143.1">
    <property type="nucleotide sequence ID" value="XM_018834519.1"/>
</dbReference>
<dbReference type="InterPro" id="IPR050797">
    <property type="entry name" value="Carb_Metab_Trans_Reg"/>
</dbReference>
<evidence type="ECO:0000256" key="1">
    <source>
        <dbReference type="ARBA" id="ARBA00023242"/>
    </source>
</evidence>
<protein>
    <recommendedName>
        <fullName evidence="2">Xylanolytic transcriptional activator regulatory domain-containing protein</fullName>
    </recommendedName>
</protein>
<evidence type="ECO:0000313" key="3">
    <source>
        <dbReference type="EMBL" id="OAP63776.1"/>
    </source>
</evidence>
<gene>
    <name evidence="3" type="ORF">AYL99_03003</name>
</gene>
<dbReference type="AlphaFoldDB" id="A0A178ZWJ0"/>
<dbReference type="STRING" id="1367422.A0A178ZWJ0"/>
<dbReference type="GO" id="GO:0001080">
    <property type="term" value="P:nitrogen catabolite activation of transcription from RNA polymerase II promoter"/>
    <property type="evidence" value="ECO:0007669"/>
    <property type="project" value="TreeGrafter"/>
</dbReference>
<dbReference type="GO" id="GO:0005634">
    <property type="term" value="C:nucleus"/>
    <property type="evidence" value="ECO:0007669"/>
    <property type="project" value="TreeGrafter"/>
</dbReference>
<dbReference type="OrthoDB" id="3034343at2759"/>
<organism evidence="3 4">
    <name type="scientific">Fonsecaea erecta</name>
    <dbReference type="NCBI Taxonomy" id="1367422"/>
    <lineage>
        <taxon>Eukaryota</taxon>
        <taxon>Fungi</taxon>
        <taxon>Dikarya</taxon>
        <taxon>Ascomycota</taxon>
        <taxon>Pezizomycotina</taxon>
        <taxon>Eurotiomycetes</taxon>
        <taxon>Chaetothyriomycetidae</taxon>
        <taxon>Chaetothyriales</taxon>
        <taxon>Herpotrichiellaceae</taxon>
        <taxon>Fonsecaea</taxon>
    </lineage>
</organism>
<keyword evidence="4" id="KW-1185">Reference proteome</keyword>
<comment type="caution">
    <text evidence="3">The sequence shown here is derived from an EMBL/GenBank/DDBJ whole genome shotgun (WGS) entry which is preliminary data.</text>
</comment>